<dbReference type="Gene3D" id="3.30.160.20">
    <property type="match status" value="1"/>
</dbReference>
<evidence type="ECO:0000313" key="2">
    <source>
        <dbReference type="Proteomes" id="UP000325315"/>
    </source>
</evidence>
<protein>
    <submittedName>
        <fullName evidence="1">Endoribonuclease Dicer-like protein 3-like</fullName>
    </submittedName>
</protein>
<gene>
    <name evidence="1" type="ORF">EPI10_030136</name>
</gene>
<dbReference type="EMBL" id="SMMG02000001">
    <property type="protein sequence ID" value="KAA3486197.1"/>
    <property type="molecule type" value="Genomic_DNA"/>
</dbReference>
<name>A0A5B6WZU1_9ROSI</name>
<dbReference type="Proteomes" id="UP000325315">
    <property type="component" value="Unassembled WGS sequence"/>
</dbReference>
<dbReference type="OrthoDB" id="1748125at2759"/>
<sequence length="112" mass="12837">MQSTIVNLEHNEINTNKGRPRATLYEICRKQLWPRPTFETTEERSRYVLAFDLLPLSPAVLLWKSAKVLTEKSGIIECTGDVRADKKSSCDSAAILMLYRLRELGKLIIRES</sequence>
<evidence type="ECO:0000313" key="1">
    <source>
        <dbReference type="EMBL" id="KAA3486197.1"/>
    </source>
</evidence>
<organism evidence="1 2">
    <name type="scientific">Gossypium australe</name>
    <dbReference type="NCBI Taxonomy" id="47621"/>
    <lineage>
        <taxon>Eukaryota</taxon>
        <taxon>Viridiplantae</taxon>
        <taxon>Streptophyta</taxon>
        <taxon>Embryophyta</taxon>
        <taxon>Tracheophyta</taxon>
        <taxon>Spermatophyta</taxon>
        <taxon>Magnoliopsida</taxon>
        <taxon>eudicotyledons</taxon>
        <taxon>Gunneridae</taxon>
        <taxon>Pentapetalae</taxon>
        <taxon>rosids</taxon>
        <taxon>malvids</taxon>
        <taxon>Malvales</taxon>
        <taxon>Malvaceae</taxon>
        <taxon>Malvoideae</taxon>
        <taxon>Gossypium</taxon>
    </lineage>
</organism>
<dbReference type="AlphaFoldDB" id="A0A5B6WZU1"/>
<reference evidence="2" key="1">
    <citation type="journal article" date="2019" name="Plant Biotechnol. J.">
        <title>Genome sequencing of the Australian wild diploid species Gossypium australe highlights disease resistance and delayed gland morphogenesis.</title>
        <authorList>
            <person name="Cai Y."/>
            <person name="Cai X."/>
            <person name="Wang Q."/>
            <person name="Wang P."/>
            <person name="Zhang Y."/>
            <person name="Cai C."/>
            <person name="Xu Y."/>
            <person name="Wang K."/>
            <person name="Zhou Z."/>
            <person name="Wang C."/>
            <person name="Geng S."/>
            <person name="Li B."/>
            <person name="Dong Q."/>
            <person name="Hou Y."/>
            <person name="Wang H."/>
            <person name="Ai P."/>
            <person name="Liu Z."/>
            <person name="Yi F."/>
            <person name="Sun M."/>
            <person name="An G."/>
            <person name="Cheng J."/>
            <person name="Zhang Y."/>
            <person name="Shi Q."/>
            <person name="Xie Y."/>
            <person name="Shi X."/>
            <person name="Chang Y."/>
            <person name="Huang F."/>
            <person name="Chen Y."/>
            <person name="Hong S."/>
            <person name="Mi L."/>
            <person name="Sun Q."/>
            <person name="Zhang L."/>
            <person name="Zhou B."/>
            <person name="Peng R."/>
            <person name="Zhang X."/>
            <person name="Liu F."/>
        </authorList>
    </citation>
    <scope>NUCLEOTIDE SEQUENCE [LARGE SCALE GENOMIC DNA]</scope>
    <source>
        <strain evidence="2">cv. PA1801</strain>
    </source>
</reference>
<proteinExistence type="predicted"/>
<comment type="caution">
    <text evidence="1">The sequence shown here is derived from an EMBL/GenBank/DDBJ whole genome shotgun (WGS) entry which is preliminary data.</text>
</comment>
<accession>A0A5B6WZU1</accession>
<keyword evidence="2" id="KW-1185">Reference proteome</keyword>